<dbReference type="EMBL" id="WNTK01000002">
    <property type="protein sequence ID" value="KAG9489379.1"/>
    <property type="molecule type" value="Genomic_DNA"/>
</dbReference>
<keyword evidence="11" id="KW-1185">Reference proteome</keyword>
<evidence type="ECO:0000256" key="2">
    <source>
        <dbReference type="ARBA" id="ARBA00022676"/>
    </source>
</evidence>
<keyword evidence="3" id="KW-0808">Transferase</keyword>
<dbReference type="AlphaFoldDB" id="A0A8J6KHN0"/>
<dbReference type="PANTHER" id="PTHR22760:SF4">
    <property type="entry name" value="GPI MANNOSYLTRANSFERASE 3"/>
    <property type="match status" value="1"/>
</dbReference>
<feature type="transmembrane region" description="Helical" evidence="9">
    <location>
        <begin position="191"/>
        <end position="210"/>
    </location>
</feature>
<sequence length="370" mass="43042">MFQYFSQLCSWFTWYCSSRTLTNTMETVLGTLALYYYPLEGSPTKNSTKYLLFVALAFLVRPTALILWVPLLLYHFSKEQKKLDLLIHQCLPVGLLTLGGSLIIDWMYYGKWTIVQWNFLKFNVVQNLGSFYGSHPWHWYVTQGFPVIIGTHLPFFVHGCMVAPRRYRILLVAIVWTLLIYSTLSHKEFRFIYPVLPLCMIFCGFSFSNIKRWKKAAIGLLVLSNLLPALYTGLIHQRGALDIMTNVQQLCHKENSSLLVLMPCHSIPYYSHVHCPIKMNFLECPPDLEDHDTYIDEADVFYASPLAWLNAEFYDSRRLPTHLVLFSVLEQEISPFLTRNNYVRAASVFHTHLPEGRIGSHIYLYEQQVL</sequence>
<comment type="function">
    <text evidence="8">Alpha-1,2-mannosyltransferase that catalyzes the transfer of the third mannose, via an alpha-1,2 bond, from a dolichol-phosphate-mannose (Dol-P-Man) to an alpha-D-Man-(1-&gt;6)-2-PEtn-alpha-D-Man-(1-&gt;4)-alpha-D-GlcN-(1-&gt;6)-(1-radyl,2-acyl-sn-glycero-3-phospho)-2-acyl-inositol intermediate to generate an alpha-D-Man-(1-&gt;2)-alpha-D-Man-(1-&gt;6)-2-PEtn-alpha-D-Man-(1-&gt;4)-alpha-D-GlcN-(1-&gt;6)-(1-radyl,2-acyl-sn-glycero-3-phospho)-2-acyl-inositol (also termed H6) and participates in the nineth step of the glycosylphosphatidylinositol-anchor biosynthesis. May also add the third mannose to an alpha-D-Man-(1-&gt;6)-alpha-D-Man-(1-&gt;4)-alpha-D-GlcN-(1-&gt;6)-(1-radyl,2-acyl-sn-glycero-3-phospho)-2-acyl-inositol (also termed H3) intermediate generating an alpha-D-Man-(1-&gt;2)-alpha-D-Man-(1-&gt;6)-alpha-D-Man-(1-&gt;4)-alpha-D-GlcN-(1-&gt;6)-(1-radyl,2-acyl-sn-glycero-3-phospho)-2-acyl-inositol (also termed H4).</text>
</comment>
<proteinExistence type="inferred from homology"/>
<dbReference type="OrthoDB" id="416834at2759"/>
<evidence type="ECO:0000256" key="9">
    <source>
        <dbReference type="RuleBase" id="RU363075"/>
    </source>
</evidence>
<dbReference type="GO" id="GO:0005789">
    <property type="term" value="C:endoplasmic reticulum membrane"/>
    <property type="evidence" value="ECO:0007669"/>
    <property type="project" value="UniProtKB-SubCell"/>
</dbReference>
<dbReference type="Proteomes" id="UP000770717">
    <property type="component" value="Unassembled WGS sequence"/>
</dbReference>
<comment type="similarity">
    <text evidence="9">Belongs to the glycosyltransferase 22 family.</text>
</comment>
<gene>
    <name evidence="10" type="ORF">GDO78_005391</name>
</gene>
<evidence type="ECO:0000313" key="11">
    <source>
        <dbReference type="Proteomes" id="UP000770717"/>
    </source>
</evidence>
<evidence type="ECO:0000256" key="7">
    <source>
        <dbReference type="ARBA" id="ARBA00023136"/>
    </source>
</evidence>
<feature type="transmembrane region" description="Helical" evidence="9">
    <location>
        <begin position="85"/>
        <end position="109"/>
    </location>
</feature>
<dbReference type="GO" id="GO:0000026">
    <property type="term" value="F:alpha-1,2-mannosyltransferase activity"/>
    <property type="evidence" value="ECO:0007669"/>
    <property type="project" value="TreeGrafter"/>
</dbReference>
<name>A0A8J6KHN0_ELECQ</name>
<keyword evidence="2 9" id="KW-0328">Glycosyltransferase</keyword>
<feature type="transmembrane region" description="Helical" evidence="9">
    <location>
        <begin position="50"/>
        <end position="73"/>
    </location>
</feature>
<reference evidence="10" key="1">
    <citation type="thesis" date="2020" institute="ProQuest LLC" country="789 East Eisenhower Parkway, Ann Arbor, MI, USA">
        <title>Comparative Genomics and Chromosome Evolution.</title>
        <authorList>
            <person name="Mudd A.B."/>
        </authorList>
    </citation>
    <scope>NUCLEOTIDE SEQUENCE</scope>
    <source>
        <strain evidence="10">HN-11 Male</strain>
        <tissue evidence="10">Kidney and liver</tissue>
    </source>
</reference>
<evidence type="ECO:0000256" key="5">
    <source>
        <dbReference type="ARBA" id="ARBA00022824"/>
    </source>
</evidence>
<evidence type="ECO:0000256" key="6">
    <source>
        <dbReference type="ARBA" id="ARBA00022989"/>
    </source>
</evidence>
<protein>
    <recommendedName>
        <fullName evidence="9">Mannosyltransferase</fullName>
        <ecNumber evidence="9">2.4.1.-</ecNumber>
    </recommendedName>
</protein>
<dbReference type="Pfam" id="PF03901">
    <property type="entry name" value="Glyco_transf_22"/>
    <property type="match status" value="1"/>
</dbReference>
<evidence type="ECO:0000256" key="3">
    <source>
        <dbReference type="ARBA" id="ARBA00022679"/>
    </source>
</evidence>
<keyword evidence="4 9" id="KW-0812">Transmembrane</keyword>
<feature type="transmembrane region" description="Helical" evidence="9">
    <location>
        <begin position="169"/>
        <end position="185"/>
    </location>
</feature>
<dbReference type="GO" id="GO:0006506">
    <property type="term" value="P:GPI anchor biosynthetic process"/>
    <property type="evidence" value="ECO:0007669"/>
    <property type="project" value="TreeGrafter"/>
</dbReference>
<keyword evidence="7 9" id="KW-0472">Membrane</keyword>
<evidence type="ECO:0000313" key="10">
    <source>
        <dbReference type="EMBL" id="KAG9489379.1"/>
    </source>
</evidence>
<dbReference type="InterPro" id="IPR005599">
    <property type="entry name" value="GPI_mannosylTrfase"/>
</dbReference>
<evidence type="ECO:0000256" key="1">
    <source>
        <dbReference type="ARBA" id="ARBA00004477"/>
    </source>
</evidence>
<feature type="transmembrane region" description="Helical" evidence="9">
    <location>
        <begin position="217"/>
        <end position="236"/>
    </location>
</feature>
<evidence type="ECO:0000256" key="8">
    <source>
        <dbReference type="ARBA" id="ARBA00093333"/>
    </source>
</evidence>
<keyword evidence="5 9" id="KW-0256">Endoplasmic reticulum</keyword>
<comment type="caution">
    <text evidence="10">The sequence shown here is derived from an EMBL/GenBank/DDBJ whole genome shotgun (WGS) entry which is preliminary data.</text>
</comment>
<accession>A0A8J6KHN0</accession>
<comment type="subcellular location">
    <subcellularLocation>
        <location evidence="1 9">Endoplasmic reticulum membrane</location>
        <topology evidence="1 9">Multi-pass membrane protein</topology>
    </subcellularLocation>
</comment>
<evidence type="ECO:0000256" key="4">
    <source>
        <dbReference type="ARBA" id="ARBA00022692"/>
    </source>
</evidence>
<organism evidence="10 11">
    <name type="scientific">Eleutherodactylus coqui</name>
    <name type="common">Puerto Rican coqui</name>
    <dbReference type="NCBI Taxonomy" id="57060"/>
    <lineage>
        <taxon>Eukaryota</taxon>
        <taxon>Metazoa</taxon>
        <taxon>Chordata</taxon>
        <taxon>Craniata</taxon>
        <taxon>Vertebrata</taxon>
        <taxon>Euteleostomi</taxon>
        <taxon>Amphibia</taxon>
        <taxon>Batrachia</taxon>
        <taxon>Anura</taxon>
        <taxon>Neobatrachia</taxon>
        <taxon>Hyloidea</taxon>
        <taxon>Eleutherodactylidae</taxon>
        <taxon>Eleutherodactylinae</taxon>
        <taxon>Eleutherodactylus</taxon>
        <taxon>Eleutherodactylus</taxon>
    </lineage>
</organism>
<feature type="transmembrane region" description="Helical" evidence="9">
    <location>
        <begin position="137"/>
        <end position="157"/>
    </location>
</feature>
<dbReference type="EC" id="2.4.1.-" evidence="9"/>
<keyword evidence="6 9" id="KW-1133">Transmembrane helix</keyword>
<dbReference type="PANTHER" id="PTHR22760">
    <property type="entry name" value="GLYCOSYLTRANSFERASE"/>
    <property type="match status" value="1"/>
</dbReference>